<reference evidence="1" key="2">
    <citation type="journal article" date="2015" name="Data Brief">
        <title>Shoot transcriptome of the giant reed, Arundo donax.</title>
        <authorList>
            <person name="Barrero R.A."/>
            <person name="Guerrero F.D."/>
            <person name="Moolhuijzen P."/>
            <person name="Goolsby J.A."/>
            <person name="Tidwell J."/>
            <person name="Bellgard S.E."/>
            <person name="Bellgard M.I."/>
        </authorList>
    </citation>
    <scope>NUCLEOTIDE SEQUENCE</scope>
    <source>
        <tissue evidence="1">Shoot tissue taken approximately 20 cm above the soil surface</tissue>
    </source>
</reference>
<dbReference type="AlphaFoldDB" id="A0A0A9G747"/>
<name>A0A0A9G747_ARUDO</name>
<proteinExistence type="predicted"/>
<protein>
    <submittedName>
        <fullName evidence="1">Uncharacterized protein</fullName>
    </submittedName>
</protein>
<reference evidence="1" key="1">
    <citation type="submission" date="2014-09" db="EMBL/GenBank/DDBJ databases">
        <authorList>
            <person name="Magalhaes I.L.F."/>
            <person name="Oliveira U."/>
            <person name="Santos F.R."/>
            <person name="Vidigal T.H.D.A."/>
            <person name="Brescovit A.D."/>
            <person name="Santos A.J."/>
        </authorList>
    </citation>
    <scope>NUCLEOTIDE SEQUENCE</scope>
    <source>
        <tissue evidence="1">Shoot tissue taken approximately 20 cm above the soil surface</tissue>
    </source>
</reference>
<sequence length="27" mass="3217">MTDSMRKHQLLKLEKVRTNAKNYLANI</sequence>
<evidence type="ECO:0000313" key="1">
    <source>
        <dbReference type="EMBL" id="JAE19284.1"/>
    </source>
</evidence>
<accession>A0A0A9G747</accession>
<organism evidence="1">
    <name type="scientific">Arundo donax</name>
    <name type="common">Giant reed</name>
    <name type="synonym">Donax arundinaceus</name>
    <dbReference type="NCBI Taxonomy" id="35708"/>
    <lineage>
        <taxon>Eukaryota</taxon>
        <taxon>Viridiplantae</taxon>
        <taxon>Streptophyta</taxon>
        <taxon>Embryophyta</taxon>
        <taxon>Tracheophyta</taxon>
        <taxon>Spermatophyta</taxon>
        <taxon>Magnoliopsida</taxon>
        <taxon>Liliopsida</taxon>
        <taxon>Poales</taxon>
        <taxon>Poaceae</taxon>
        <taxon>PACMAD clade</taxon>
        <taxon>Arundinoideae</taxon>
        <taxon>Arundineae</taxon>
        <taxon>Arundo</taxon>
    </lineage>
</organism>
<dbReference type="EMBL" id="GBRH01178612">
    <property type="protein sequence ID" value="JAE19284.1"/>
    <property type="molecule type" value="Transcribed_RNA"/>
</dbReference>